<proteinExistence type="predicted"/>
<feature type="compositionally biased region" description="Basic and acidic residues" evidence="1">
    <location>
        <begin position="308"/>
        <end position="319"/>
    </location>
</feature>
<accession>A0A9N9TBL9</accession>
<dbReference type="SUPFAM" id="SSF53850">
    <property type="entry name" value="Periplasmic binding protein-like II"/>
    <property type="match status" value="1"/>
</dbReference>
<organism evidence="2 3">
    <name type="scientific">Diabrotica balteata</name>
    <name type="common">Banded cucumber beetle</name>
    <dbReference type="NCBI Taxonomy" id="107213"/>
    <lineage>
        <taxon>Eukaryota</taxon>
        <taxon>Metazoa</taxon>
        <taxon>Ecdysozoa</taxon>
        <taxon>Arthropoda</taxon>
        <taxon>Hexapoda</taxon>
        <taxon>Insecta</taxon>
        <taxon>Pterygota</taxon>
        <taxon>Neoptera</taxon>
        <taxon>Endopterygota</taxon>
        <taxon>Coleoptera</taxon>
        <taxon>Polyphaga</taxon>
        <taxon>Cucujiformia</taxon>
        <taxon>Chrysomeloidea</taxon>
        <taxon>Chrysomelidae</taxon>
        <taxon>Galerucinae</taxon>
        <taxon>Diabroticina</taxon>
        <taxon>Diabroticites</taxon>
        <taxon>Diabrotica</taxon>
    </lineage>
</organism>
<dbReference type="AlphaFoldDB" id="A0A9N9TBL9"/>
<gene>
    <name evidence="2" type="ORF">DIABBA_LOCUS12591</name>
</gene>
<evidence type="ECO:0000313" key="2">
    <source>
        <dbReference type="EMBL" id="CAG9839867.1"/>
    </source>
</evidence>
<protein>
    <submittedName>
        <fullName evidence="2">Uncharacterized protein</fullName>
    </submittedName>
</protein>
<evidence type="ECO:0000313" key="3">
    <source>
        <dbReference type="Proteomes" id="UP001153709"/>
    </source>
</evidence>
<reference evidence="2" key="1">
    <citation type="submission" date="2022-01" db="EMBL/GenBank/DDBJ databases">
        <authorList>
            <person name="King R."/>
        </authorList>
    </citation>
    <scope>NUCLEOTIDE SEQUENCE</scope>
</reference>
<dbReference type="OrthoDB" id="6506757at2759"/>
<evidence type="ECO:0000256" key="1">
    <source>
        <dbReference type="SAM" id="MobiDB-lite"/>
    </source>
</evidence>
<sequence length="328" mass="37863">MEINIATGFNNSVKKLKTINSWAPRALFLLVSLQRCNRTREKAEEIFHILYGQDIFKVVIVLLNPQGNFSFNVYAMPPYLSETGKSPLSDICKNGIFSYGRKFEYNDLPVSRGKIKYAIRAKYFPWSPFTIMSKNSNRLNQDRPGFEVNLLNSFSKYINVSIAYEPIEFHQTRGDCFDNGSCINEFKDLYEKRYEVLIGGYTPYYEQMLYFRDVATANIEHEVDVVSIPPDADPQTDEEDFDENNLEGVENIFPTDVVGEIELQHINSSDKKKQKLKFQDEFIEVDDSVATIGTKCQQYVKQNNSMRTQEEGTDKENNKNENNNQISS</sequence>
<dbReference type="Proteomes" id="UP001153709">
    <property type="component" value="Chromosome 8"/>
</dbReference>
<keyword evidence="3" id="KW-1185">Reference proteome</keyword>
<dbReference type="EMBL" id="OU898283">
    <property type="protein sequence ID" value="CAG9839867.1"/>
    <property type="molecule type" value="Genomic_DNA"/>
</dbReference>
<feature type="region of interest" description="Disordered" evidence="1">
    <location>
        <begin position="301"/>
        <end position="328"/>
    </location>
</feature>
<name>A0A9N9TBL9_DIABA</name>